<name>A0AA35SYB1_GEOBA</name>
<evidence type="ECO:0000313" key="2">
    <source>
        <dbReference type="Proteomes" id="UP001174909"/>
    </source>
</evidence>
<reference evidence="1" key="1">
    <citation type="submission" date="2023-03" db="EMBL/GenBank/DDBJ databases">
        <authorList>
            <person name="Steffen K."/>
            <person name="Cardenas P."/>
        </authorList>
    </citation>
    <scope>NUCLEOTIDE SEQUENCE</scope>
</reference>
<evidence type="ECO:0000313" key="1">
    <source>
        <dbReference type="EMBL" id="CAI8037849.1"/>
    </source>
</evidence>
<organism evidence="1 2">
    <name type="scientific">Geodia barretti</name>
    <name type="common">Barrett's horny sponge</name>
    <dbReference type="NCBI Taxonomy" id="519541"/>
    <lineage>
        <taxon>Eukaryota</taxon>
        <taxon>Metazoa</taxon>
        <taxon>Porifera</taxon>
        <taxon>Demospongiae</taxon>
        <taxon>Heteroscleromorpha</taxon>
        <taxon>Tetractinellida</taxon>
        <taxon>Astrophorina</taxon>
        <taxon>Geodiidae</taxon>
        <taxon>Geodia</taxon>
    </lineage>
</organism>
<comment type="caution">
    <text evidence="1">The sequence shown here is derived from an EMBL/GenBank/DDBJ whole genome shotgun (WGS) entry which is preliminary data.</text>
</comment>
<accession>A0AA35SYB1</accession>
<dbReference type="AlphaFoldDB" id="A0AA35SYB1"/>
<keyword evidence="2" id="KW-1185">Reference proteome</keyword>
<feature type="non-terminal residue" evidence="1">
    <location>
        <position position="32"/>
    </location>
</feature>
<protein>
    <submittedName>
        <fullName evidence="1">Uncharacterized protein</fullName>
    </submittedName>
</protein>
<dbReference type="Proteomes" id="UP001174909">
    <property type="component" value="Unassembled WGS sequence"/>
</dbReference>
<gene>
    <name evidence="1" type="ORF">GBAR_LOCUS21150</name>
</gene>
<proteinExistence type="predicted"/>
<dbReference type="EMBL" id="CASHTH010002963">
    <property type="protein sequence ID" value="CAI8037849.1"/>
    <property type="molecule type" value="Genomic_DNA"/>
</dbReference>
<sequence>MHWLELQWSSSELPPLLSPAVRTTLIVVKTSF</sequence>